<dbReference type="InterPro" id="IPR006058">
    <property type="entry name" value="2Fe2S_fd_BS"/>
</dbReference>
<dbReference type="CDD" id="cd00207">
    <property type="entry name" value="fer2"/>
    <property type="match status" value="1"/>
</dbReference>
<dbReference type="Pfam" id="PF00111">
    <property type="entry name" value="Fer2"/>
    <property type="match status" value="1"/>
</dbReference>
<evidence type="ECO:0000313" key="3">
    <source>
        <dbReference type="Proteomes" id="UP000307574"/>
    </source>
</evidence>
<dbReference type="PROSITE" id="PS00197">
    <property type="entry name" value="2FE2S_FER_1"/>
    <property type="match status" value="1"/>
</dbReference>
<sequence>MFSWFTGKKVEIQLNGRKFTSNTKKTILQSAVENNIPIKYNCGSGMCGQCIITLNSGEIRNNNNNN</sequence>
<dbReference type="EMBL" id="SYUV01000165">
    <property type="protein sequence ID" value="TKF22748.1"/>
    <property type="molecule type" value="Genomic_DNA"/>
</dbReference>
<feature type="non-terminal residue" evidence="2">
    <location>
        <position position="66"/>
    </location>
</feature>
<proteinExistence type="predicted"/>
<evidence type="ECO:0000259" key="1">
    <source>
        <dbReference type="PROSITE" id="PS51085"/>
    </source>
</evidence>
<dbReference type="RefSeq" id="WP_136981569.1">
    <property type="nucleotide sequence ID" value="NZ_SYUV01000165.1"/>
</dbReference>
<gene>
    <name evidence="2" type="ORF">FCV50_23535</name>
</gene>
<organism evidence="2 3">
    <name type="scientific">Vibrio kanaloae</name>
    <dbReference type="NCBI Taxonomy" id="170673"/>
    <lineage>
        <taxon>Bacteria</taxon>
        <taxon>Pseudomonadati</taxon>
        <taxon>Pseudomonadota</taxon>
        <taxon>Gammaproteobacteria</taxon>
        <taxon>Vibrionales</taxon>
        <taxon>Vibrionaceae</taxon>
        <taxon>Vibrio</taxon>
    </lineage>
</organism>
<dbReference type="Gene3D" id="3.10.20.30">
    <property type="match status" value="1"/>
</dbReference>
<evidence type="ECO:0000313" key="2">
    <source>
        <dbReference type="EMBL" id="TKF22748.1"/>
    </source>
</evidence>
<dbReference type="InterPro" id="IPR012675">
    <property type="entry name" value="Beta-grasp_dom_sf"/>
</dbReference>
<dbReference type="Proteomes" id="UP000307574">
    <property type="component" value="Unassembled WGS sequence"/>
</dbReference>
<dbReference type="AlphaFoldDB" id="A0A4V5R2J9"/>
<feature type="domain" description="2Fe-2S ferredoxin-type" evidence="1">
    <location>
        <begin position="8"/>
        <end position="66"/>
    </location>
</feature>
<dbReference type="PROSITE" id="PS51085">
    <property type="entry name" value="2FE2S_FER_2"/>
    <property type="match status" value="1"/>
</dbReference>
<reference evidence="2 3" key="1">
    <citation type="submission" date="2019-04" db="EMBL/GenBank/DDBJ databases">
        <title>A reverse ecology approach based on a biological definition of microbial populations.</title>
        <authorList>
            <person name="Arevalo P."/>
            <person name="Vaninsberghe D."/>
            <person name="Elsherbini J."/>
            <person name="Gore J."/>
            <person name="Polz M."/>
        </authorList>
    </citation>
    <scope>NUCLEOTIDE SEQUENCE [LARGE SCALE GENOMIC DNA]</scope>
    <source>
        <strain evidence="2 3">10N.261.46.F4</strain>
    </source>
</reference>
<dbReference type="SUPFAM" id="SSF54292">
    <property type="entry name" value="2Fe-2S ferredoxin-like"/>
    <property type="match status" value="1"/>
</dbReference>
<protein>
    <submittedName>
        <fullName evidence="2">2Fe-2S iron-sulfur cluster binding domain-containing protein</fullName>
    </submittedName>
</protein>
<comment type="caution">
    <text evidence="2">The sequence shown here is derived from an EMBL/GenBank/DDBJ whole genome shotgun (WGS) entry which is preliminary data.</text>
</comment>
<accession>A0A4V5R2J9</accession>
<dbReference type="GO" id="GO:0051537">
    <property type="term" value="F:2 iron, 2 sulfur cluster binding"/>
    <property type="evidence" value="ECO:0007669"/>
    <property type="project" value="InterPro"/>
</dbReference>
<dbReference type="InterPro" id="IPR036010">
    <property type="entry name" value="2Fe-2S_ferredoxin-like_sf"/>
</dbReference>
<name>A0A4V5R2J9_9VIBR</name>
<dbReference type="InterPro" id="IPR001041">
    <property type="entry name" value="2Fe-2S_ferredoxin-type"/>
</dbReference>